<reference evidence="9" key="1">
    <citation type="submission" date="2021-01" db="EMBL/GenBank/DDBJ databases">
        <title>Tabrizicola alba sp. nov. a motile alkaliphilic bacterium isolated from a soda lake.</title>
        <authorList>
            <person name="Szuroczki S."/>
            <person name="Abbaszade G."/>
            <person name="Schumann P."/>
            <person name="Toth E."/>
        </authorList>
    </citation>
    <scope>NUCLEOTIDE SEQUENCE</scope>
    <source>
        <strain evidence="9">DMG-N-6</strain>
    </source>
</reference>
<evidence type="ECO:0000256" key="8">
    <source>
        <dbReference type="SAM" id="Phobius"/>
    </source>
</evidence>
<evidence type="ECO:0000256" key="6">
    <source>
        <dbReference type="ARBA" id="ARBA00023136"/>
    </source>
</evidence>
<evidence type="ECO:0000256" key="7">
    <source>
        <dbReference type="RuleBase" id="RU003879"/>
    </source>
</evidence>
<evidence type="ECO:0000313" key="9">
    <source>
        <dbReference type="EMBL" id="MBL4916916.1"/>
    </source>
</evidence>
<dbReference type="Proteomes" id="UP000648908">
    <property type="component" value="Unassembled WGS sequence"/>
</dbReference>
<evidence type="ECO:0000256" key="5">
    <source>
        <dbReference type="ARBA" id="ARBA00022989"/>
    </source>
</evidence>
<comment type="subcellular location">
    <subcellularLocation>
        <location evidence="1">Cell membrane</location>
        <topology evidence="1">Single-pass membrane protein</topology>
    </subcellularLocation>
    <subcellularLocation>
        <location evidence="7">Cell membrane</location>
        <topology evidence="7">Single-pass type II membrane protein</topology>
    </subcellularLocation>
</comment>
<comment type="caution">
    <text evidence="9">The sequence shown here is derived from an EMBL/GenBank/DDBJ whole genome shotgun (WGS) entry which is preliminary data.</text>
</comment>
<keyword evidence="7" id="KW-0653">Protein transport</keyword>
<protein>
    <submittedName>
        <fullName evidence="9">Biopolymer transporter ExbD</fullName>
    </submittedName>
</protein>
<keyword evidence="4 7" id="KW-0812">Transmembrane</keyword>
<keyword evidence="7" id="KW-0813">Transport</keyword>
<dbReference type="InterPro" id="IPR003400">
    <property type="entry name" value="ExbD"/>
</dbReference>
<evidence type="ECO:0000256" key="2">
    <source>
        <dbReference type="ARBA" id="ARBA00005811"/>
    </source>
</evidence>
<gene>
    <name evidence="9" type="ORF">JL811_06735</name>
</gene>
<evidence type="ECO:0000256" key="1">
    <source>
        <dbReference type="ARBA" id="ARBA00004162"/>
    </source>
</evidence>
<evidence type="ECO:0000256" key="4">
    <source>
        <dbReference type="ARBA" id="ARBA00022692"/>
    </source>
</evidence>
<proteinExistence type="inferred from homology"/>
<keyword evidence="6 8" id="KW-0472">Membrane</keyword>
<dbReference type="GO" id="GO:0005886">
    <property type="term" value="C:plasma membrane"/>
    <property type="evidence" value="ECO:0007669"/>
    <property type="project" value="UniProtKB-SubCell"/>
</dbReference>
<feature type="transmembrane region" description="Helical" evidence="8">
    <location>
        <begin position="15"/>
        <end position="35"/>
    </location>
</feature>
<keyword evidence="3" id="KW-1003">Cell membrane</keyword>
<keyword evidence="5 8" id="KW-1133">Transmembrane helix</keyword>
<keyword evidence="10" id="KW-1185">Reference proteome</keyword>
<dbReference type="GO" id="GO:0015031">
    <property type="term" value="P:protein transport"/>
    <property type="evidence" value="ECO:0007669"/>
    <property type="project" value="UniProtKB-KW"/>
</dbReference>
<dbReference type="Pfam" id="PF02472">
    <property type="entry name" value="ExbD"/>
    <property type="match status" value="1"/>
</dbReference>
<organism evidence="9 10">
    <name type="scientific">Szabonella alba</name>
    <dbReference type="NCBI Taxonomy" id="2804194"/>
    <lineage>
        <taxon>Bacteria</taxon>
        <taxon>Pseudomonadati</taxon>
        <taxon>Pseudomonadota</taxon>
        <taxon>Alphaproteobacteria</taxon>
        <taxon>Rhodobacterales</taxon>
        <taxon>Paracoccaceae</taxon>
        <taxon>Szabonella</taxon>
    </lineage>
</organism>
<evidence type="ECO:0000313" key="10">
    <source>
        <dbReference type="Proteomes" id="UP000648908"/>
    </source>
</evidence>
<accession>A0A8K0V863</accession>
<evidence type="ECO:0000256" key="3">
    <source>
        <dbReference type="ARBA" id="ARBA00022475"/>
    </source>
</evidence>
<dbReference type="AlphaFoldDB" id="A0A8K0V863"/>
<dbReference type="EMBL" id="JAESVN010000002">
    <property type="protein sequence ID" value="MBL4916916.1"/>
    <property type="molecule type" value="Genomic_DNA"/>
</dbReference>
<dbReference type="GO" id="GO:0022857">
    <property type="term" value="F:transmembrane transporter activity"/>
    <property type="evidence" value="ECO:0007669"/>
    <property type="project" value="InterPro"/>
</dbReference>
<dbReference type="RefSeq" id="WP_202687718.1">
    <property type="nucleotide sequence ID" value="NZ_JAESVN010000002.1"/>
</dbReference>
<comment type="similarity">
    <text evidence="2 7">Belongs to the ExbD/TolR family.</text>
</comment>
<sequence length="129" mass="13662">MRRVPSLRSKPDPTITLINVVFLMLTFFLVAGTMAPSPPSDVRLVSLDGADPVVPPDVLAVTADGRTLGQGRAVDPAAYVSALPPEAAGIVRLMPDRDLPARDLIRIARELQAAGAVEVRLTGERGQAQ</sequence>
<name>A0A8K0V863_9RHOB</name>